<sequence>MKNTRRQFLRNSAIAATAAASPHLSFASKDEVAPFRTPYKYPKLILKATGKKGDFDERSVDDPIVFHANGAFYMLYIGFDGIGYQTGLARSTDLLHWERVALVAPRDPSSKFTKYNLALSSILRDKQLRSNGEAIKINGRYLGAWNAYPGAGYEEGAAVIGLAWSDDLLHWQLTDPILYPQDGAPWEHGGLYRPDLMLDRGTYYLYYNAKTDPLPKSVGGGWHEQTGVATSTDLKTWKRYPENPILRNGPRGSATYPASNPIHATQPPTPDARDSRFASNPFVVQNGCDFAMFYFGFNYERPGRARELLALSVDPYTFVKVPEILIDTGAPGSIDETFAHKPSVITHEGVLYHFYCAVSGQYPNEIRGIAVARSKPW</sequence>
<dbReference type="EMBL" id="BMGT01000002">
    <property type="protein sequence ID" value="GGG76422.1"/>
    <property type="molecule type" value="Genomic_DNA"/>
</dbReference>
<reference evidence="5" key="2">
    <citation type="submission" date="2020-09" db="EMBL/GenBank/DDBJ databases">
        <authorList>
            <person name="Sun Q."/>
            <person name="Zhou Y."/>
        </authorList>
    </citation>
    <scope>NUCLEOTIDE SEQUENCE</scope>
    <source>
        <strain evidence="5">CGMCC 1.12997</strain>
    </source>
</reference>
<dbReference type="Pfam" id="PF00251">
    <property type="entry name" value="Glyco_hydro_32N"/>
    <property type="match status" value="1"/>
</dbReference>
<protein>
    <recommendedName>
        <fullName evidence="4">Glycosyl hydrolase family 32 N-terminal domain-containing protein</fullName>
    </recommendedName>
</protein>
<gene>
    <name evidence="5" type="ORF">GCM10011585_19170</name>
</gene>
<evidence type="ECO:0000259" key="4">
    <source>
        <dbReference type="Pfam" id="PF00251"/>
    </source>
</evidence>
<dbReference type="AlphaFoldDB" id="A0A917HEM6"/>
<feature type="domain" description="Glycosyl hydrolase family 32 N-terminal" evidence="4">
    <location>
        <begin position="135"/>
        <end position="252"/>
    </location>
</feature>
<evidence type="ECO:0000256" key="2">
    <source>
        <dbReference type="ARBA" id="ARBA00022801"/>
    </source>
</evidence>
<keyword evidence="3" id="KW-0326">Glycosidase</keyword>
<dbReference type="PANTHER" id="PTHR35279">
    <property type="match status" value="1"/>
</dbReference>
<organism evidence="5 6">
    <name type="scientific">Edaphobacter dinghuensis</name>
    <dbReference type="NCBI Taxonomy" id="1560005"/>
    <lineage>
        <taxon>Bacteria</taxon>
        <taxon>Pseudomonadati</taxon>
        <taxon>Acidobacteriota</taxon>
        <taxon>Terriglobia</taxon>
        <taxon>Terriglobales</taxon>
        <taxon>Acidobacteriaceae</taxon>
        <taxon>Edaphobacter</taxon>
    </lineage>
</organism>
<reference evidence="5" key="1">
    <citation type="journal article" date="2014" name="Int. J. Syst. Evol. Microbiol.">
        <title>Complete genome sequence of Corynebacterium casei LMG S-19264T (=DSM 44701T), isolated from a smear-ripened cheese.</title>
        <authorList>
            <consortium name="US DOE Joint Genome Institute (JGI-PGF)"/>
            <person name="Walter F."/>
            <person name="Albersmeier A."/>
            <person name="Kalinowski J."/>
            <person name="Ruckert C."/>
        </authorList>
    </citation>
    <scope>NUCLEOTIDE SEQUENCE</scope>
    <source>
        <strain evidence="5">CGMCC 1.12997</strain>
    </source>
</reference>
<dbReference type="InterPro" id="IPR013148">
    <property type="entry name" value="Glyco_hydro_32_N"/>
</dbReference>
<comment type="caution">
    <text evidence="5">The sequence shown here is derived from an EMBL/GenBank/DDBJ whole genome shotgun (WGS) entry which is preliminary data.</text>
</comment>
<dbReference type="RefSeq" id="WP_188553919.1">
    <property type="nucleotide sequence ID" value="NZ_BMGT01000002.1"/>
</dbReference>
<dbReference type="PROSITE" id="PS51318">
    <property type="entry name" value="TAT"/>
    <property type="match status" value="1"/>
</dbReference>
<dbReference type="SUPFAM" id="SSF75005">
    <property type="entry name" value="Arabinanase/levansucrase/invertase"/>
    <property type="match status" value="2"/>
</dbReference>
<dbReference type="Gene3D" id="2.115.10.20">
    <property type="entry name" value="Glycosyl hydrolase domain, family 43"/>
    <property type="match status" value="3"/>
</dbReference>
<evidence type="ECO:0000313" key="5">
    <source>
        <dbReference type="EMBL" id="GGG76422.1"/>
    </source>
</evidence>
<evidence type="ECO:0000313" key="6">
    <source>
        <dbReference type="Proteomes" id="UP000647241"/>
    </source>
</evidence>
<accession>A0A917HEM6</accession>
<dbReference type="GO" id="GO:0016798">
    <property type="term" value="F:hydrolase activity, acting on glycosyl bonds"/>
    <property type="evidence" value="ECO:0007669"/>
    <property type="project" value="UniProtKB-KW"/>
</dbReference>
<proteinExistence type="inferred from homology"/>
<dbReference type="InterPro" id="IPR023296">
    <property type="entry name" value="Glyco_hydro_beta-prop_sf"/>
</dbReference>
<dbReference type="Proteomes" id="UP000647241">
    <property type="component" value="Unassembled WGS sequence"/>
</dbReference>
<name>A0A917HEM6_9BACT</name>
<dbReference type="InterPro" id="IPR006311">
    <property type="entry name" value="TAT_signal"/>
</dbReference>
<evidence type="ECO:0000256" key="3">
    <source>
        <dbReference type="ARBA" id="ARBA00023295"/>
    </source>
</evidence>
<evidence type="ECO:0000256" key="1">
    <source>
        <dbReference type="ARBA" id="ARBA00009902"/>
    </source>
</evidence>
<comment type="similarity">
    <text evidence="1">Belongs to the glycosyl hydrolase 32 family.</text>
</comment>
<keyword evidence="2" id="KW-0378">Hydrolase</keyword>
<dbReference type="PANTHER" id="PTHR35279:SF1">
    <property type="entry name" value="ARABINANASE_LEVANSUCRASE_INVERTASE"/>
    <property type="match status" value="1"/>
</dbReference>
<keyword evidence="6" id="KW-1185">Reference proteome</keyword>